<dbReference type="SUPFAM" id="SSF46785">
    <property type="entry name" value="Winged helix' DNA-binding domain"/>
    <property type="match status" value="1"/>
</dbReference>
<organism evidence="1">
    <name type="scientific">mine drainage metagenome</name>
    <dbReference type="NCBI Taxonomy" id="410659"/>
    <lineage>
        <taxon>unclassified sequences</taxon>
        <taxon>metagenomes</taxon>
        <taxon>ecological metagenomes</taxon>
    </lineage>
</organism>
<comment type="caution">
    <text evidence="1">The sequence shown here is derived from an EMBL/GenBank/DDBJ whole genome shotgun (WGS) entry which is preliminary data.</text>
</comment>
<dbReference type="InterPro" id="IPR000944">
    <property type="entry name" value="Tscrpt_reg_Rrf2"/>
</dbReference>
<dbReference type="InterPro" id="IPR030489">
    <property type="entry name" value="TR_Rrf2-type_CS"/>
</dbReference>
<dbReference type="PROSITE" id="PS01332">
    <property type="entry name" value="HTH_RRF2_1"/>
    <property type="match status" value="1"/>
</dbReference>
<gene>
    <name evidence="1" type="primary">iscR_12</name>
    <name evidence="1" type="ORF">GALL_411260</name>
</gene>
<protein>
    <submittedName>
        <fullName evidence="1">HTH-type transcriptional regulator IscR</fullName>
    </submittedName>
</protein>
<dbReference type="GO" id="GO:0003700">
    <property type="term" value="F:DNA-binding transcription factor activity"/>
    <property type="evidence" value="ECO:0007669"/>
    <property type="project" value="TreeGrafter"/>
</dbReference>
<dbReference type="Gene3D" id="1.10.10.10">
    <property type="entry name" value="Winged helix-like DNA-binding domain superfamily/Winged helix DNA-binding domain"/>
    <property type="match status" value="1"/>
</dbReference>
<dbReference type="PROSITE" id="PS51197">
    <property type="entry name" value="HTH_RRF2_2"/>
    <property type="match status" value="1"/>
</dbReference>
<dbReference type="NCBIfam" id="TIGR00738">
    <property type="entry name" value="rrf2_super"/>
    <property type="match status" value="1"/>
</dbReference>
<dbReference type="Pfam" id="PF02082">
    <property type="entry name" value="Rrf2"/>
    <property type="match status" value="1"/>
</dbReference>
<sequence length="168" mass="18959">MLISRTSQYAIQSMIYIATQPLGTLILSRDVAEKLQVPAAYLAKIMQTLCKGGLVSSLRGRHGGFCLREDQGEINLMRILLITEGPEFTKNCLLGLKVCSDETACPMHVKFKPIKQEIIELLTRKTLTILSEAVLVDKYRISDLPYILLPEKGEKVKERRKTRKRPAT</sequence>
<dbReference type="InterPro" id="IPR036388">
    <property type="entry name" value="WH-like_DNA-bd_sf"/>
</dbReference>
<evidence type="ECO:0000313" key="1">
    <source>
        <dbReference type="EMBL" id="OIQ77186.1"/>
    </source>
</evidence>
<accession>A0A1J5Q1I9</accession>
<proteinExistence type="predicted"/>
<reference evidence="1" key="1">
    <citation type="submission" date="2016-10" db="EMBL/GenBank/DDBJ databases">
        <title>Sequence of Gallionella enrichment culture.</title>
        <authorList>
            <person name="Poehlein A."/>
            <person name="Muehling M."/>
            <person name="Daniel R."/>
        </authorList>
    </citation>
    <scope>NUCLEOTIDE SEQUENCE</scope>
</reference>
<dbReference type="EMBL" id="MLJW01001676">
    <property type="protein sequence ID" value="OIQ77186.1"/>
    <property type="molecule type" value="Genomic_DNA"/>
</dbReference>
<name>A0A1J5Q1I9_9ZZZZ</name>
<dbReference type="InterPro" id="IPR036390">
    <property type="entry name" value="WH_DNA-bd_sf"/>
</dbReference>
<dbReference type="PANTHER" id="PTHR33221">
    <property type="entry name" value="WINGED HELIX-TURN-HELIX TRANSCRIPTIONAL REGULATOR, RRF2 FAMILY"/>
    <property type="match status" value="1"/>
</dbReference>
<dbReference type="PANTHER" id="PTHR33221:SF2">
    <property type="entry name" value="TRANSCRIPTIONAL REGULATOR"/>
    <property type="match status" value="1"/>
</dbReference>
<dbReference type="GO" id="GO:0005829">
    <property type="term" value="C:cytosol"/>
    <property type="evidence" value="ECO:0007669"/>
    <property type="project" value="TreeGrafter"/>
</dbReference>
<dbReference type="AlphaFoldDB" id="A0A1J5Q1I9"/>